<name>A0A517X1N4_9PLAN</name>
<dbReference type="Proteomes" id="UP000318384">
    <property type="component" value="Chromosome"/>
</dbReference>
<evidence type="ECO:0000313" key="2">
    <source>
        <dbReference type="EMBL" id="QDU11415.1"/>
    </source>
</evidence>
<dbReference type="AlphaFoldDB" id="A0A517X1N4"/>
<accession>A0A517X1N4</accession>
<dbReference type="EMBL" id="CP037422">
    <property type="protein sequence ID" value="QDU11415.1"/>
    <property type="molecule type" value="Genomic_DNA"/>
</dbReference>
<sequence length="301" mass="33940">MLLQGPENWPDGWCDINEMKMEQWCLGFIHGEEAAQLLYDKLQGSQPVNLHPWGDSEVALLGEESLSKTPGVNPEALQKLTAAGGWTIEDRNYFRADMGKAICDTDILIVNMLWQVYVSVTMVAFQQYGISWDSNRFTHSTGEKKKVDLAACYRLAEYGLFWKALRDRKVLIISGLAPIVVERLRDKEWLKAQGCTWDFEVIGGIQCPSTFESKIPHWQQMKRLMAEYEWDIALSSCGATSIAVGNFAVELGRKSIDIGGVDMVISGKPRECVKGITPIPHSRTDFSNRGLKVNYSNLWIE</sequence>
<evidence type="ECO:0000313" key="3">
    <source>
        <dbReference type="Proteomes" id="UP000318384"/>
    </source>
</evidence>
<dbReference type="Pfam" id="PF22882">
    <property type="entry name" value="GT-D-like"/>
    <property type="match status" value="1"/>
</dbReference>
<evidence type="ECO:0000259" key="1">
    <source>
        <dbReference type="Pfam" id="PF22882"/>
    </source>
</evidence>
<reference evidence="2 3" key="1">
    <citation type="submission" date="2019-03" db="EMBL/GenBank/DDBJ databases">
        <title>Deep-cultivation of Planctomycetes and their phenomic and genomic characterization uncovers novel biology.</title>
        <authorList>
            <person name="Wiegand S."/>
            <person name="Jogler M."/>
            <person name="Boedeker C."/>
            <person name="Pinto D."/>
            <person name="Vollmers J."/>
            <person name="Rivas-Marin E."/>
            <person name="Kohn T."/>
            <person name="Peeters S.H."/>
            <person name="Heuer A."/>
            <person name="Rast P."/>
            <person name="Oberbeckmann S."/>
            <person name="Bunk B."/>
            <person name="Jeske O."/>
            <person name="Meyerdierks A."/>
            <person name="Storesund J.E."/>
            <person name="Kallscheuer N."/>
            <person name="Luecker S."/>
            <person name="Lage O.M."/>
            <person name="Pohl T."/>
            <person name="Merkel B.J."/>
            <person name="Hornburger P."/>
            <person name="Mueller R.-W."/>
            <person name="Bruemmer F."/>
            <person name="Labrenz M."/>
            <person name="Spormann A.M."/>
            <person name="Op den Camp H."/>
            <person name="Overmann J."/>
            <person name="Amann R."/>
            <person name="Jetten M.S.M."/>
            <person name="Mascher T."/>
            <person name="Medema M.H."/>
            <person name="Devos D.P."/>
            <person name="Kaster A.-K."/>
            <person name="Ovreas L."/>
            <person name="Rohde M."/>
            <person name="Galperin M.Y."/>
            <person name="Jogler C."/>
        </authorList>
    </citation>
    <scope>NUCLEOTIDE SEQUENCE [LARGE SCALE GENOMIC DNA]</scope>
    <source>
        <strain evidence="2 3">V202</strain>
    </source>
</reference>
<protein>
    <recommendedName>
        <fullName evidence="1">GT-D fold-like domain-containing protein</fullName>
    </recommendedName>
</protein>
<feature type="domain" description="GT-D fold-like" evidence="1">
    <location>
        <begin position="33"/>
        <end position="261"/>
    </location>
</feature>
<organism evidence="2 3">
    <name type="scientific">Gimesia aquarii</name>
    <dbReference type="NCBI Taxonomy" id="2527964"/>
    <lineage>
        <taxon>Bacteria</taxon>
        <taxon>Pseudomonadati</taxon>
        <taxon>Planctomycetota</taxon>
        <taxon>Planctomycetia</taxon>
        <taxon>Planctomycetales</taxon>
        <taxon>Planctomycetaceae</taxon>
        <taxon>Gimesia</taxon>
    </lineage>
</organism>
<dbReference type="InterPro" id="IPR055171">
    <property type="entry name" value="GT-D-like"/>
</dbReference>
<gene>
    <name evidence="2" type="ORF">V202x_48370</name>
</gene>
<proteinExistence type="predicted"/>
<keyword evidence="3" id="KW-1185">Reference proteome</keyword>